<protein>
    <submittedName>
        <fullName evidence="1">Uncharacterized protein</fullName>
    </submittedName>
</protein>
<accession>A0A426ZZB2</accession>
<dbReference type="EMBL" id="AMZH03004385">
    <property type="protein sequence ID" value="RRT69315.1"/>
    <property type="molecule type" value="Genomic_DNA"/>
</dbReference>
<gene>
    <name evidence="1" type="ORF">B296_00037542</name>
</gene>
<organism evidence="1 2">
    <name type="scientific">Ensete ventricosum</name>
    <name type="common">Abyssinian banana</name>
    <name type="synonym">Musa ensete</name>
    <dbReference type="NCBI Taxonomy" id="4639"/>
    <lineage>
        <taxon>Eukaryota</taxon>
        <taxon>Viridiplantae</taxon>
        <taxon>Streptophyta</taxon>
        <taxon>Embryophyta</taxon>
        <taxon>Tracheophyta</taxon>
        <taxon>Spermatophyta</taxon>
        <taxon>Magnoliopsida</taxon>
        <taxon>Liliopsida</taxon>
        <taxon>Zingiberales</taxon>
        <taxon>Musaceae</taxon>
        <taxon>Ensete</taxon>
    </lineage>
</organism>
<sequence length="49" mass="5510">MSLLSFLRKQSSSQHSVPCIDNFVLISMKTYLYVRTLAKSGLSIQVESC</sequence>
<comment type="caution">
    <text evidence="1">The sequence shown here is derived from an EMBL/GenBank/DDBJ whole genome shotgun (WGS) entry which is preliminary data.</text>
</comment>
<reference evidence="1 2" key="1">
    <citation type="journal article" date="2014" name="Agronomy (Basel)">
        <title>A Draft Genome Sequence for Ensete ventricosum, the Drought-Tolerant Tree Against Hunger.</title>
        <authorList>
            <person name="Harrison J."/>
            <person name="Moore K.A."/>
            <person name="Paszkiewicz K."/>
            <person name="Jones T."/>
            <person name="Grant M."/>
            <person name="Ambacheew D."/>
            <person name="Muzemil S."/>
            <person name="Studholme D.J."/>
        </authorList>
    </citation>
    <scope>NUCLEOTIDE SEQUENCE [LARGE SCALE GENOMIC DNA]</scope>
</reference>
<dbReference type="AlphaFoldDB" id="A0A426ZZB2"/>
<evidence type="ECO:0000313" key="1">
    <source>
        <dbReference type="EMBL" id="RRT69315.1"/>
    </source>
</evidence>
<name>A0A426ZZB2_ENSVE</name>
<dbReference type="Proteomes" id="UP000287651">
    <property type="component" value="Unassembled WGS sequence"/>
</dbReference>
<proteinExistence type="predicted"/>
<evidence type="ECO:0000313" key="2">
    <source>
        <dbReference type="Proteomes" id="UP000287651"/>
    </source>
</evidence>